<dbReference type="PANTHER" id="PTHR43363">
    <property type="entry name" value="HYPOXANTHINE PHOSPHORIBOSYLTRANSFERASE"/>
    <property type="match status" value="1"/>
</dbReference>
<dbReference type="InterPro" id="IPR000836">
    <property type="entry name" value="PRTase_dom"/>
</dbReference>
<feature type="domain" description="Phosphoribosyltransferase" evidence="3">
    <location>
        <begin position="102"/>
        <end position="173"/>
    </location>
</feature>
<keyword evidence="5" id="KW-1185">Reference proteome</keyword>
<dbReference type="Gene3D" id="3.40.50.2020">
    <property type="match status" value="1"/>
</dbReference>
<evidence type="ECO:0000313" key="4">
    <source>
        <dbReference type="EMBL" id="MBD3863515.1"/>
    </source>
</evidence>
<dbReference type="CDD" id="cd06223">
    <property type="entry name" value="PRTases_typeI"/>
    <property type="match status" value="1"/>
</dbReference>
<protein>
    <recommendedName>
        <fullName evidence="3">Phosphoribosyltransferase domain-containing protein</fullName>
    </recommendedName>
</protein>
<dbReference type="Pfam" id="PF00156">
    <property type="entry name" value="Pribosyltran"/>
    <property type="match status" value="1"/>
</dbReference>
<name>A0ABR8LUL1_9FLAO</name>
<dbReference type="SUPFAM" id="SSF53271">
    <property type="entry name" value="PRTase-like"/>
    <property type="match status" value="1"/>
</dbReference>
<proteinExistence type="predicted"/>
<dbReference type="EMBL" id="JACXXH010000004">
    <property type="protein sequence ID" value="MBD3863515.1"/>
    <property type="molecule type" value="Genomic_DNA"/>
</dbReference>
<dbReference type="Proteomes" id="UP000627521">
    <property type="component" value="Unassembled WGS sequence"/>
</dbReference>
<accession>A0ABR8LUL1</accession>
<organism evidence="4 5">
    <name type="scientific">Olleya marilimosa</name>
    <dbReference type="NCBI Taxonomy" id="272164"/>
    <lineage>
        <taxon>Bacteria</taxon>
        <taxon>Pseudomonadati</taxon>
        <taxon>Bacteroidota</taxon>
        <taxon>Flavobacteriia</taxon>
        <taxon>Flavobacteriales</taxon>
        <taxon>Flavobacteriaceae</taxon>
    </lineage>
</organism>
<evidence type="ECO:0000256" key="1">
    <source>
        <dbReference type="ARBA" id="ARBA00022676"/>
    </source>
</evidence>
<comment type="caution">
    <text evidence="4">The sequence shown here is derived from an EMBL/GenBank/DDBJ whole genome shotgun (WGS) entry which is preliminary data.</text>
</comment>
<evidence type="ECO:0000313" key="5">
    <source>
        <dbReference type="Proteomes" id="UP000627521"/>
    </source>
</evidence>
<evidence type="ECO:0000256" key="2">
    <source>
        <dbReference type="ARBA" id="ARBA00022679"/>
    </source>
</evidence>
<keyword evidence="2" id="KW-0808">Transferase</keyword>
<dbReference type="InterPro" id="IPR029057">
    <property type="entry name" value="PRTase-like"/>
</dbReference>
<sequence length="192" mass="22265">MKVLTLNNETFEKESLKLISKLEVKPDLVVGIVKGGSYVLEAIKKHPTINDGLFELITLQRQSTKIKQRYLKPFLSVLPYRILNKLRILESKQVTSKISELNLKQLQNIVLKFEIENTKAKSIKNILIVDDAIDTGKTMFIVKNNLQIRFPEAKIKIAVLAWTIDSSIIKPDYYLYKNTLLRFPWSNDYKQQ</sequence>
<reference evidence="4 5" key="1">
    <citation type="submission" date="2020-09" db="EMBL/GenBank/DDBJ databases">
        <title>Bacillus nautilus sp. nov., Chryseoglobus crepusculi sp. nov, and Psychrobacter noctis sp. nov., isolated from deep-sea sponges from the equatorial Atlantic.</title>
        <authorList>
            <person name="Stennett H.L."/>
            <person name="Williams S.E."/>
        </authorList>
    </citation>
    <scope>NUCLEOTIDE SEQUENCE [LARGE SCALE GENOMIC DNA]</scope>
    <source>
        <strain evidence="4 5">28M-24</strain>
    </source>
</reference>
<dbReference type="PANTHER" id="PTHR43363:SF1">
    <property type="entry name" value="HYPOXANTHINE-GUANINE PHOSPHORIBOSYLTRANSFERASE"/>
    <property type="match status" value="1"/>
</dbReference>
<keyword evidence="1" id="KW-0328">Glycosyltransferase</keyword>
<dbReference type="RefSeq" id="WP_191100006.1">
    <property type="nucleotide sequence ID" value="NZ_JACXXF010000005.1"/>
</dbReference>
<gene>
    <name evidence="4" type="ORF">IEG06_08625</name>
</gene>
<evidence type="ECO:0000259" key="3">
    <source>
        <dbReference type="Pfam" id="PF00156"/>
    </source>
</evidence>